<sequence>MKKEAVWIFIALGMWALTSIALTPQVQAAGFGLYEWSNRGNAMGGALVATQDPDASAVAYNPASMTRLEGIQAMTGVTLIAPSADVNIKGGEHVTTKGKVYAPPHAYATFQINDWLWFGVGEFTRFGLGTNYDHDWQGAANIYKASVETFSVNPSLAAKLSDELSLAVGVEYVYGKMDLRKNLRHTVIAPGPTYGNEWIMYPEGDAWTWNAGMHYVPNDWLSFGLTYRDWYEFEGTGDGHFTNAAGDDDITMSARFPASVTMGVAVKPMDNLTVEFDYIWTEWSSLSAMYYEFSDKTVTAIPEITGNEITSKKHYRDASRIQLGMEYLVDDQLTLRMGYVFDQSPQNPEYADYMLPSNDRHIVSSGIGYDWGDWTTDVSLMYLWAKDRDINNAVVQDTEIRNCTTWLGGVSIGYKF</sequence>
<evidence type="ECO:0000256" key="2">
    <source>
        <dbReference type="ARBA" id="ARBA00008163"/>
    </source>
</evidence>
<dbReference type="Gene3D" id="2.40.160.60">
    <property type="entry name" value="Outer membrane protein transport protein (OMPP1/FadL/TodX)"/>
    <property type="match status" value="1"/>
</dbReference>
<proteinExistence type="inferred from homology"/>
<dbReference type="EMBL" id="FUYC01000003">
    <property type="protein sequence ID" value="SKA77694.1"/>
    <property type="molecule type" value="Genomic_DNA"/>
</dbReference>
<dbReference type="Proteomes" id="UP000190027">
    <property type="component" value="Unassembled WGS sequence"/>
</dbReference>
<keyword evidence="4" id="KW-0812">Transmembrane</keyword>
<name>A0A1T4WK36_9BACT</name>
<keyword evidence="6" id="KW-0472">Membrane</keyword>
<organism evidence="8 9">
    <name type="scientific">Paucidesulfovibrio gracilis DSM 16080</name>
    <dbReference type="NCBI Taxonomy" id="1121449"/>
    <lineage>
        <taxon>Bacteria</taxon>
        <taxon>Pseudomonadati</taxon>
        <taxon>Thermodesulfobacteriota</taxon>
        <taxon>Desulfovibrionia</taxon>
        <taxon>Desulfovibrionales</taxon>
        <taxon>Desulfovibrionaceae</taxon>
        <taxon>Paucidesulfovibrio</taxon>
    </lineage>
</organism>
<dbReference type="Pfam" id="PF03349">
    <property type="entry name" value="Toluene_X"/>
    <property type="match status" value="1"/>
</dbReference>
<evidence type="ECO:0000256" key="5">
    <source>
        <dbReference type="ARBA" id="ARBA00022729"/>
    </source>
</evidence>
<keyword evidence="9" id="KW-1185">Reference proteome</keyword>
<keyword evidence="5" id="KW-0732">Signal</keyword>
<evidence type="ECO:0000256" key="4">
    <source>
        <dbReference type="ARBA" id="ARBA00022692"/>
    </source>
</evidence>
<dbReference type="GO" id="GO:0015483">
    <property type="term" value="F:long-chain fatty acid transporting porin activity"/>
    <property type="evidence" value="ECO:0007669"/>
    <property type="project" value="TreeGrafter"/>
</dbReference>
<evidence type="ECO:0000256" key="7">
    <source>
        <dbReference type="ARBA" id="ARBA00023237"/>
    </source>
</evidence>
<evidence type="ECO:0000256" key="6">
    <source>
        <dbReference type="ARBA" id="ARBA00023136"/>
    </source>
</evidence>
<dbReference type="AlphaFoldDB" id="A0A1T4WK36"/>
<comment type="similarity">
    <text evidence="2">Belongs to the OmpP1/FadL family.</text>
</comment>
<reference evidence="8 9" key="1">
    <citation type="submission" date="2017-02" db="EMBL/GenBank/DDBJ databases">
        <authorList>
            <person name="Peterson S.W."/>
        </authorList>
    </citation>
    <scope>NUCLEOTIDE SEQUENCE [LARGE SCALE GENOMIC DNA]</scope>
    <source>
        <strain evidence="8 9">DSM 16080</strain>
    </source>
</reference>
<dbReference type="OrthoDB" id="9922at2"/>
<dbReference type="PANTHER" id="PTHR35093">
    <property type="entry name" value="OUTER MEMBRANE PROTEIN NMB0088-RELATED"/>
    <property type="match status" value="1"/>
</dbReference>
<evidence type="ECO:0000256" key="3">
    <source>
        <dbReference type="ARBA" id="ARBA00022452"/>
    </source>
</evidence>
<dbReference type="GO" id="GO:0009279">
    <property type="term" value="C:cell outer membrane"/>
    <property type="evidence" value="ECO:0007669"/>
    <property type="project" value="UniProtKB-SubCell"/>
</dbReference>
<dbReference type="PANTHER" id="PTHR35093:SF8">
    <property type="entry name" value="OUTER MEMBRANE PROTEIN NMB0088-RELATED"/>
    <property type="match status" value="1"/>
</dbReference>
<dbReference type="InterPro" id="IPR005017">
    <property type="entry name" value="OMPP1/FadL/TodX"/>
</dbReference>
<keyword evidence="3" id="KW-1134">Transmembrane beta strand</keyword>
<keyword evidence="7" id="KW-0998">Cell outer membrane</keyword>
<gene>
    <name evidence="8" type="ORF">SAMN02745704_01025</name>
</gene>
<comment type="subcellular location">
    <subcellularLocation>
        <location evidence="1">Cell outer membrane</location>
        <topology evidence="1">Multi-pass membrane protein</topology>
    </subcellularLocation>
</comment>
<evidence type="ECO:0000256" key="1">
    <source>
        <dbReference type="ARBA" id="ARBA00004571"/>
    </source>
</evidence>
<dbReference type="SUPFAM" id="SSF56935">
    <property type="entry name" value="Porins"/>
    <property type="match status" value="1"/>
</dbReference>
<dbReference type="RefSeq" id="WP_078716603.1">
    <property type="nucleotide sequence ID" value="NZ_FUYC01000003.1"/>
</dbReference>
<evidence type="ECO:0000313" key="8">
    <source>
        <dbReference type="EMBL" id="SKA77694.1"/>
    </source>
</evidence>
<evidence type="ECO:0000313" key="9">
    <source>
        <dbReference type="Proteomes" id="UP000190027"/>
    </source>
</evidence>
<protein>
    <submittedName>
        <fullName evidence="8">Long-chain fatty acid transport protein</fullName>
    </submittedName>
</protein>
<dbReference type="STRING" id="1121449.SAMN02745704_01025"/>
<accession>A0A1T4WK36</accession>